<dbReference type="CDD" id="cd00609">
    <property type="entry name" value="AAT_like"/>
    <property type="match status" value="1"/>
</dbReference>
<dbReference type="GO" id="GO:0004069">
    <property type="term" value="F:L-aspartate:2-oxoglutarate aminotransferase activity"/>
    <property type="evidence" value="ECO:0007669"/>
    <property type="project" value="UniProtKB-EC"/>
</dbReference>
<evidence type="ECO:0000313" key="9">
    <source>
        <dbReference type="EMBL" id="KAH7376811.1"/>
    </source>
</evidence>
<evidence type="ECO:0000256" key="2">
    <source>
        <dbReference type="ARBA" id="ARBA00007441"/>
    </source>
</evidence>
<proteinExistence type="inferred from homology"/>
<dbReference type="OrthoDB" id="6752799at2759"/>
<dbReference type="SUPFAM" id="SSF53383">
    <property type="entry name" value="PLP-dependent transferases"/>
    <property type="match status" value="1"/>
</dbReference>
<reference evidence="9" key="1">
    <citation type="journal article" date="2021" name="Nat. Commun.">
        <title>Genetic determinants of endophytism in the Arabidopsis root mycobiome.</title>
        <authorList>
            <person name="Mesny F."/>
            <person name="Miyauchi S."/>
            <person name="Thiergart T."/>
            <person name="Pickel B."/>
            <person name="Atanasova L."/>
            <person name="Karlsson M."/>
            <person name="Huettel B."/>
            <person name="Barry K.W."/>
            <person name="Haridas S."/>
            <person name="Chen C."/>
            <person name="Bauer D."/>
            <person name="Andreopoulos W."/>
            <person name="Pangilinan J."/>
            <person name="LaButti K."/>
            <person name="Riley R."/>
            <person name="Lipzen A."/>
            <person name="Clum A."/>
            <person name="Drula E."/>
            <person name="Henrissat B."/>
            <person name="Kohler A."/>
            <person name="Grigoriev I.V."/>
            <person name="Martin F.M."/>
            <person name="Hacquard S."/>
        </authorList>
    </citation>
    <scope>NUCLEOTIDE SEQUENCE</scope>
    <source>
        <strain evidence="9">MPI-CAGE-AT-0016</strain>
    </source>
</reference>
<dbReference type="Gene3D" id="3.90.1150.10">
    <property type="entry name" value="Aspartate Aminotransferase, domain 1"/>
    <property type="match status" value="1"/>
</dbReference>
<sequence>MAGENKSRPANQPRNMFKAAKVSPADPVLALKLRADADDSPLKLDLGAGVYRNESGQYHEYRAIAKQQYEYSTGTPEFRALAAQVVFGVESPILSRTCSVQTISGSGSVHLGAALLGHIGRGKGLPKVYYGAPGWNNYLNVFRHVGFEVETLPYYNVQRHELDFEAYLAGVQMAPDNSIMILQGCSQNPTCADMTPEQWRLLAEVMKKRGHFPFFDIAYHGLADGLDDDAYSWRYFADMGFEMIVCQSFSKNMGLYGERVGALHVVCSGAHLLPGVESELFRLIRSEYSTNPLFGARLVTIVLSDPEMRLDWEVELGEMRARLKGLRTILVSKFKELETPGDWGFIGREKGLFAVLPLSPEICRELADKHHIYIVPNGRINISGLNSQSIARFCELVDAALRRPMTSMSNGTNGVNGR</sequence>
<dbReference type="Proteomes" id="UP000813385">
    <property type="component" value="Unassembled WGS sequence"/>
</dbReference>
<dbReference type="Gene3D" id="3.40.640.10">
    <property type="entry name" value="Type I PLP-dependent aspartate aminotransferase-like (Major domain)"/>
    <property type="match status" value="1"/>
</dbReference>
<dbReference type="InterPro" id="IPR004839">
    <property type="entry name" value="Aminotransferase_I/II_large"/>
</dbReference>
<dbReference type="GO" id="GO:0006520">
    <property type="term" value="P:amino acid metabolic process"/>
    <property type="evidence" value="ECO:0007669"/>
    <property type="project" value="InterPro"/>
</dbReference>
<feature type="domain" description="Aminotransferase class I/classII large" evidence="8">
    <location>
        <begin position="44"/>
        <end position="395"/>
    </location>
</feature>
<keyword evidence="6" id="KW-0663">Pyridoxal phosphate</keyword>
<dbReference type="EC" id="2.6.1.1" evidence="7"/>
<comment type="miscellaneous">
    <text evidence="7">In eukaryotes there are cytoplasmic, mitochondrial and chloroplastic isozymes.</text>
</comment>
<evidence type="ECO:0000256" key="4">
    <source>
        <dbReference type="ARBA" id="ARBA00022576"/>
    </source>
</evidence>
<dbReference type="GO" id="GO:0030170">
    <property type="term" value="F:pyridoxal phosphate binding"/>
    <property type="evidence" value="ECO:0007669"/>
    <property type="project" value="InterPro"/>
</dbReference>
<keyword evidence="10" id="KW-1185">Reference proteome</keyword>
<keyword evidence="4 7" id="KW-0032">Aminotransferase</keyword>
<dbReference type="InterPro" id="IPR015422">
    <property type="entry name" value="PyrdxlP-dep_Trfase_small"/>
</dbReference>
<evidence type="ECO:0000313" key="10">
    <source>
        <dbReference type="Proteomes" id="UP000813385"/>
    </source>
</evidence>
<dbReference type="InterPro" id="IPR015421">
    <property type="entry name" value="PyrdxlP-dep_Trfase_major"/>
</dbReference>
<comment type="subunit">
    <text evidence="3 7">Homodimer.</text>
</comment>
<dbReference type="AlphaFoldDB" id="A0A8K0TW94"/>
<evidence type="ECO:0000256" key="7">
    <source>
        <dbReference type="RuleBase" id="RU000480"/>
    </source>
</evidence>
<evidence type="ECO:0000256" key="5">
    <source>
        <dbReference type="ARBA" id="ARBA00022679"/>
    </source>
</evidence>
<accession>A0A8K0TW94</accession>
<dbReference type="InterPro" id="IPR004838">
    <property type="entry name" value="NHTrfase_class1_PyrdxlP-BS"/>
</dbReference>
<dbReference type="InterPro" id="IPR000796">
    <property type="entry name" value="Asp_trans"/>
</dbReference>
<comment type="caution">
    <text evidence="9">The sequence shown here is derived from an EMBL/GenBank/DDBJ whole genome shotgun (WGS) entry which is preliminary data.</text>
</comment>
<name>A0A8K0TW94_9PEZI</name>
<dbReference type="PANTHER" id="PTHR11879">
    <property type="entry name" value="ASPARTATE AMINOTRANSFERASE"/>
    <property type="match status" value="1"/>
</dbReference>
<dbReference type="PRINTS" id="PR00799">
    <property type="entry name" value="TRANSAMINASE"/>
</dbReference>
<evidence type="ECO:0000259" key="8">
    <source>
        <dbReference type="Pfam" id="PF00155"/>
    </source>
</evidence>
<comment type="cofactor">
    <cofactor evidence="1">
        <name>pyridoxal 5'-phosphate</name>
        <dbReference type="ChEBI" id="CHEBI:597326"/>
    </cofactor>
</comment>
<evidence type="ECO:0000256" key="6">
    <source>
        <dbReference type="ARBA" id="ARBA00022898"/>
    </source>
</evidence>
<organism evidence="9 10">
    <name type="scientific">Plectosphaerella cucumerina</name>
    <dbReference type="NCBI Taxonomy" id="40658"/>
    <lineage>
        <taxon>Eukaryota</taxon>
        <taxon>Fungi</taxon>
        <taxon>Dikarya</taxon>
        <taxon>Ascomycota</taxon>
        <taxon>Pezizomycotina</taxon>
        <taxon>Sordariomycetes</taxon>
        <taxon>Hypocreomycetidae</taxon>
        <taxon>Glomerellales</taxon>
        <taxon>Plectosphaerellaceae</taxon>
        <taxon>Plectosphaerella</taxon>
    </lineage>
</organism>
<comment type="catalytic activity">
    <reaction evidence="7">
        <text>L-aspartate + 2-oxoglutarate = oxaloacetate + L-glutamate</text>
        <dbReference type="Rhea" id="RHEA:21824"/>
        <dbReference type="ChEBI" id="CHEBI:16452"/>
        <dbReference type="ChEBI" id="CHEBI:16810"/>
        <dbReference type="ChEBI" id="CHEBI:29985"/>
        <dbReference type="ChEBI" id="CHEBI:29991"/>
        <dbReference type="EC" id="2.6.1.1"/>
    </reaction>
</comment>
<dbReference type="PROSITE" id="PS00105">
    <property type="entry name" value="AA_TRANSFER_CLASS_1"/>
    <property type="match status" value="1"/>
</dbReference>
<protein>
    <recommendedName>
        <fullName evidence="7">Aspartate aminotransferase</fullName>
        <ecNumber evidence="7">2.6.1.1</ecNumber>
    </recommendedName>
</protein>
<dbReference type="PANTHER" id="PTHR11879:SF55">
    <property type="entry name" value="GLUTAMATE OXALOACETATE TRANSAMINASE 1, ISOFORM B"/>
    <property type="match status" value="1"/>
</dbReference>
<evidence type="ECO:0000256" key="3">
    <source>
        <dbReference type="ARBA" id="ARBA00011738"/>
    </source>
</evidence>
<dbReference type="Pfam" id="PF00155">
    <property type="entry name" value="Aminotran_1_2"/>
    <property type="match status" value="1"/>
</dbReference>
<gene>
    <name evidence="9" type="ORF">B0T11DRAFT_309366</name>
</gene>
<dbReference type="InterPro" id="IPR015424">
    <property type="entry name" value="PyrdxlP-dep_Trfase"/>
</dbReference>
<evidence type="ECO:0000256" key="1">
    <source>
        <dbReference type="ARBA" id="ARBA00001933"/>
    </source>
</evidence>
<keyword evidence="5 7" id="KW-0808">Transferase</keyword>
<comment type="similarity">
    <text evidence="2">Belongs to the class-I pyridoxal-phosphate-dependent aminotransferase family.</text>
</comment>
<dbReference type="EMBL" id="JAGPXD010000001">
    <property type="protein sequence ID" value="KAH7376811.1"/>
    <property type="molecule type" value="Genomic_DNA"/>
</dbReference>